<keyword evidence="3" id="KW-1185">Reference proteome</keyword>
<dbReference type="Pfam" id="PF10099">
    <property type="entry name" value="RskA_C"/>
    <property type="match status" value="1"/>
</dbReference>
<feature type="domain" description="Anti-sigma K factor RskA C-terminal" evidence="1">
    <location>
        <begin position="108"/>
        <end position="234"/>
    </location>
</feature>
<reference evidence="2 3" key="1">
    <citation type="submission" date="2018-02" db="EMBL/GenBank/DDBJ databases">
        <title>The draft genome of Phyllobacterium myrsinacearum DSM5892.</title>
        <authorList>
            <person name="Li L."/>
            <person name="Liu L."/>
            <person name="Zhang X."/>
            <person name="Wang T."/>
        </authorList>
    </citation>
    <scope>NUCLEOTIDE SEQUENCE [LARGE SCALE GENOMIC DNA]</scope>
    <source>
        <strain evidence="2 3">DSM 5892</strain>
    </source>
</reference>
<gene>
    <name evidence="2" type="ORF">C5750_24665</name>
</gene>
<dbReference type="AlphaFoldDB" id="A0A2S9JA16"/>
<dbReference type="PANTHER" id="PTHR37461">
    <property type="entry name" value="ANTI-SIGMA-K FACTOR RSKA"/>
    <property type="match status" value="1"/>
</dbReference>
<evidence type="ECO:0000313" key="2">
    <source>
        <dbReference type="EMBL" id="PRD49622.1"/>
    </source>
</evidence>
<protein>
    <submittedName>
        <fullName evidence="2">Anti-sigma factor</fullName>
    </submittedName>
</protein>
<dbReference type="GO" id="GO:0006417">
    <property type="term" value="P:regulation of translation"/>
    <property type="evidence" value="ECO:0007669"/>
    <property type="project" value="TreeGrafter"/>
</dbReference>
<comment type="caution">
    <text evidence="2">The sequence shown here is derived from an EMBL/GenBank/DDBJ whole genome shotgun (WGS) entry which is preliminary data.</text>
</comment>
<name>A0A2S9JA16_9HYPH</name>
<dbReference type="GO" id="GO:0016989">
    <property type="term" value="F:sigma factor antagonist activity"/>
    <property type="evidence" value="ECO:0007669"/>
    <property type="project" value="TreeGrafter"/>
</dbReference>
<dbReference type="EMBL" id="PVBT01000010">
    <property type="protein sequence ID" value="PRD49622.1"/>
    <property type="molecule type" value="Genomic_DNA"/>
</dbReference>
<dbReference type="OrthoDB" id="9816387at2"/>
<dbReference type="Proteomes" id="UP000238563">
    <property type="component" value="Unassembled WGS sequence"/>
</dbReference>
<accession>A0A2S9JA16</accession>
<evidence type="ECO:0000259" key="1">
    <source>
        <dbReference type="Pfam" id="PF10099"/>
    </source>
</evidence>
<dbReference type="InterPro" id="IPR018764">
    <property type="entry name" value="RskA_C"/>
</dbReference>
<evidence type="ECO:0000313" key="3">
    <source>
        <dbReference type="Proteomes" id="UP000238563"/>
    </source>
</evidence>
<proteinExistence type="predicted"/>
<organism evidence="2 3">
    <name type="scientific">Phyllobacterium myrsinacearum</name>
    <dbReference type="NCBI Taxonomy" id="28101"/>
    <lineage>
        <taxon>Bacteria</taxon>
        <taxon>Pseudomonadati</taxon>
        <taxon>Pseudomonadota</taxon>
        <taxon>Alphaproteobacteria</taxon>
        <taxon>Hyphomicrobiales</taxon>
        <taxon>Phyllobacteriaceae</taxon>
        <taxon>Phyllobacterium</taxon>
    </lineage>
</organism>
<dbReference type="GO" id="GO:0005886">
    <property type="term" value="C:plasma membrane"/>
    <property type="evidence" value="ECO:0007669"/>
    <property type="project" value="InterPro"/>
</dbReference>
<sequence>MSGTMSTIPPDDTMPEGDDFVAAEYVLGVLPDQERQEAARRIETDASFARLVSDWQNRFNPLNEQFQPVTAPSYLKSQIDQRLFGIDSGRVGTGASFWNSLAFWRTIAVAALALVLFNFGREYVQRQSGPVPAQLIASMASDSGPMRSVAVFDGKSRKLRVTLVSGDIPQNKSLELWLIAGKDAPVSLGILKSPKVTEFDVPAPAAAKLRDGTTLAISVEPAGGSPSGAPTGAVVAAGTVSSI</sequence>
<dbReference type="PANTHER" id="PTHR37461:SF1">
    <property type="entry name" value="ANTI-SIGMA-K FACTOR RSKA"/>
    <property type="match status" value="1"/>
</dbReference>
<dbReference type="InterPro" id="IPR051474">
    <property type="entry name" value="Anti-sigma-K/W_factor"/>
</dbReference>